<feature type="region of interest" description="Disordered" evidence="1">
    <location>
        <begin position="80"/>
        <end position="148"/>
    </location>
</feature>
<accession>A0A0E0FN85</accession>
<name>A0A0E0FN85_ORYNI</name>
<proteinExistence type="predicted"/>
<dbReference type="AlphaFoldDB" id="A0A0E0FN85"/>
<dbReference type="HOGENOM" id="CLU_101168_0_0_1"/>
<feature type="compositionally biased region" description="Low complexity" evidence="1">
    <location>
        <begin position="131"/>
        <end position="148"/>
    </location>
</feature>
<dbReference type="Gramene" id="ONIVA01G22320.5">
    <property type="protein sequence ID" value="ONIVA01G22320.5"/>
    <property type="gene ID" value="ONIVA01G22320"/>
</dbReference>
<keyword evidence="3" id="KW-1185">Reference proteome</keyword>
<organism evidence="2">
    <name type="scientific">Oryza nivara</name>
    <name type="common">Indian wild rice</name>
    <name type="synonym">Oryza sativa f. spontanea</name>
    <dbReference type="NCBI Taxonomy" id="4536"/>
    <lineage>
        <taxon>Eukaryota</taxon>
        <taxon>Viridiplantae</taxon>
        <taxon>Streptophyta</taxon>
        <taxon>Embryophyta</taxon>
        <taxon>Tracheophyta</taxon>
        <taxon>Spermatophyta</taxon>
        <taxon>Magnoliopsida</taxon>
        <taxon>Liliopsida</taxon>
        <taxon>Poales</taxon>
        <taxon>Poaceae</taxon>
        <taxon>BOP clade</taxon>
        <taxon>Oryzoideae</taxon>
        <taxon>Oryzeae</taxon>
        <taxon>Oryzinae</taxon>
        <taxon>Oryza</taxon>
    </lineage>
</organism>
<dbReference type="Proteomes" id="UP000006591">
    <property type="component" value="Chromosome 1"/>
</dbReference>
<feature type="compositionally biased region" description="Basic residues" evidence="1">
    <location>
        <begin position="86"/>
        <end position="98"/>
    </location>
</feature>
<evidence type="ECO:0000256" key="1">
    <source>
        <dbReference type="SAM" id="MobiDB-lite"/>
    </source>
</evidence>
<reference evidence="2" key="1">
    <citation type="submission" date="2015-04" db="UniProtKB">
        <authorList>
            <consortium name="EnsemblPlants"/>
        </authorList>
    </citation>
    <scope>IDENTIFICATION</scope>
    <source>
        <strain evidence="2">SL10</strain>
    </source>
</reference>
<evidence type="ECO:0000313" key="3">
    <source>
        <dbReference type="Proteomes" id="UP000006591"/>
    </source>
</evidence>
<sequence>MRIAPASLALFRWTTRPVTLQPIAVSRPRERSGDDCRLQRARSSFLRRVLSSSLRAAALASPAPKGVNVPARPRSAGLLPFAPLCPRHHHRPTARGRPRGAASPPALVRHPPPVRRLAGPPSKPDPHFPIPSATFPHPTPPHAVAVPPLPASSAHLSLASVSQLPPQSPRLPVVRRRPRRRATAVICPLGCSIHEAAEVRGTAATRHYGDHAATGWSPRGRRRGAIGRWHREPMTPDQPA</sequence>
<protein>
    <submittedName>
        <fullName evidence="2">Uncharacterized protein</fullName>
    </submittedName>
</protein>
<feature type="region of interest" description="Disordered" evidence="1">
    <location>
        <begin position="214"/>
        <end position="240"/>
    </location>
</feature>
<dbReference type="EnsemblPlants" id="ONIVA01G22320.5">
    <property type="protein sequence ID" value="ONIVA01G22320.5"/>
    <property type="gene ID" value="ONIVA01G22320"/>
</dbReference>
<reference evidence="2" key="2">
    <citation type="submission" date="2018-04" db="EMBL/GenBank/DDBJ databases">
        <title>OnivRS2 (Oryza nivara Reference Sequence Version 2).</title>
        <authorList>
            <person name="Zhang J."/>
            <person name="Kudrna D."/>
            <person name="Lee S."/>
            <person name="Talag J."/>
            <person name="Rajasekar S."/>
            <person name="Welchert J."/>
            <person name="Hsing Y.-I."/>
            <person name="Wing R.A."/>
        </authorList>
    </citation>
    <scope>NUCLEOTIDE SEQUENCE [LARGE SCALE GENOMIC DNA]</scope>
</reference>
<evidence type="ECO:0000313" key="2">
    <source>
        <dbReference type="EnsemblPlants" id="ONIVA01G22320.5"/>
    </source>
</evidence>